<dbReference type="PROSITE" id="PS50931">
    <property type="entry name" value="HTH_LYSR"/>
    <property type="match status" value="1"/>
</dbReference>
<evidence type="ECO:0000256" key="4">
    <source>
        <dbReference type="ARBA" id="ARBA00023163"/>
    </source>
</evidence>
<keyword evidence="4" id="KW-0804">Transcription</keyword>
<dbReference type="SUPFAM" id="SSF46785">
    <property type="entry name" value="Winged helix' DNA-binding domain"/>
    <property type="match status" value="1"/>
</dbReference>
<evidence type="ECO:0000256" key="2">
    <source>
        <dbReference type="ARBA" id="ARBA00023015"/>
    </source>
</evidence>
<dbReference type="EMBL" id="JBGMEL010000023">
    <property type="protein sequence ID" value="MFA0792344.1"/>
    <property type="molecule type" value="Genomic_DNA"/>
</dbReference>
<dbReference type="Proteomes" id="UP001569414">
    <property type="component" value="Unassembled WGS sequence"/>
</dbReference>
<comment type="similarity">
    <text evidence="1">Belongs to the LysR transcriptional regulatory family.</text>
</comment>
<evidence type="ECO:0000313" key="6">
    <source>
        <dbReference type="EMBL" id="MFA0792344.1"/>
    </source>
</evidence>
<dbReference type="Gene3D" id="3.40.190.290">
    <property type="match status" value="1"/>
</dbReference>
<feature type="domain" description="HTH lysR-type" evidence="5">
    <location>
        <begin position="1"/>
        <end position="58"/>
    </location>
</feature>
<dbReference type="Gene3D" id="1.10.10.10">
    <property type="entry name" value="Winged helix-like DNA-binding domain superfamily/Winged helix DNA-binding domain"/>
    <property type="match status" value="1"/>
</dbReference>
<evidence type="ECO:0000256" key="3">
    <source>
        <dbReference type="ARBA" id="ARBA00023125"/>
    </source>
</evidence>
<dbReference type="Pfam" id="PF00126">
    <property type="entry name" value="HTH_1"/>
    <property type="match status" value="1"/>
</dbReference>
<dbReference type="PANTHER" id="PTHR30346:SF28">
    <property type="entry name" value="HTH-TYPE TRANSCRIPTIONAL REGULATOR CYNR"/>
    <property type="match status" value="1"/>
</dbReference>
<dbReference type="InterPro" id="IPR000847">
    <property type="entry name" value="LysR_HTH_N"/>
</dbReference>
<protein>
    <submittedName>
        <fullName evidence="6">LysR family transcriptional regulator</fullName>
    </submittedName>
</protein>
<sequence>MEIQDLEKFLVIAATENLQRSADRLDTTPGGLSKVLRRLESALNTRLFDRVGKQIRINDAGRRLQGRAAEITAIARQTQAEIAGSSHFPECRVAAPAVLQLIWAASIQTLLTDTHPEACLSLTSAYESLALKMLVRGEVDLALITGAVLGQVPDRISTRKLGTERMCVTAGATHPLVAGYKSTAEVSVEALQCYSFVAPRISPFCGEERGLTSDGWGEGLPLRKVQAVVNDYGALTSLVKNGKFLAFLPETLAEDIGGIRVKVTGIPPQAEEELFIAWRGNDESWLKGLVMAL</sequence>
<gene>
    <name evidence="6" type="ORF">ACCI51_17535</name>
</gene>
<dbReference type="PANTHER" id="PTHR30346">
    <property type="entry name" value="TRANSCRIPTIONAL DUAL REGULATOR HCAR-RELATED"/>
    <property type="match status" value="1"/>
</dbReference>
<keyword evidence="2" id="KW-0805">Transcription regulation</keyword>
<evidence type="ECO:0000256" key="1">
    <source>
        <dbReference type="ARBA" id="ARBA00009437"/>
    </source>
</evidence>
<evidence type="ECO:0000313" key="7">
    <source>
        <dbReference type="Proteomes" id="UP001569414"/>
    </source>
</evidence>
<dbReference type="InterPro" id="IPR036390">
    <property type="entry name" value="WH_DNA-bd_sf"/>
</dbReference>
<keyword evidence="3" id="KW-0238">DNA-binding</keyword>
<reference evidence="6 7" key="1">
    <citation type="submission" date="2024-08" db="EMBL/GenBank/DDBJ databases">
        <authorList>
            <person name="Ishaq N."/>
        </authorList>
    </citation>
    <scope>NUCLEOTIDE SEQUENCE [LARGE SCALE GENOMIC DNA]</scope>
    <source>
        <strain evidence="6 7">JCM 30400</strain>
    </source>
</reference>
<comment type="caution">
    <text evidence="6">The sequence shown here is derived from an EMBL/GenBank/DDBJ whole genome shotgun (WGS) entry which is preliminary data.</text>
</comment>
<accession>A0ABV4NT30</accession>
<dbReference type="SUPFAM" id="SSF53850">
    <property type="entry name" value="Periplasmic binding protein-like II"/>
    <property type="match status" value="1"/>
</dbReference>
<dbReference type="InterPro" id="IPR036388">
    <property type="entry name" value="WH-like_DNA-bd_sf"/>
</dbReference>
<dbReference type="RefSeq" id="WP_371844715.1">
    <property type="nucleotide sequence ID" value="NZ_JBGMEL010000023.1"/>
</dbReference>
<proteinExistence type="inferred from homology"/>
<dbReference type="InterPro" id="IPR005119">
    <property type="entry name" value="LysR_subst-bd"/>
</dbReference>
<dbReference type="Pfam" id="PF03466">
    <property type="entry name" value="LysR_substrate"/>
    <property type="match status" value="1"/>
</dbReference>
<organism evidence="6 7">
    <name type="scientific">Microbulbifer echini</name>
    <dbReference type="NCBI Taxonomy" id="1529067"/>
    <lineage>
        <taxon>Bacteria</taxon>
        <taxon>Pseudomonadati</taxon>
        <taxon>Pseudomonadota</taxon>
        <taxon>Gammaproteobacteria</taxon>
        <taxon>Cellvibrionales</taxon>
        <taxon>Microbulbiferaceae</taxon>
        <taxon>Microbulbifer</taxon>
    </lineage>
</organism>
<name>A0ABV4NT30_9GAMM</name>
<keyword evidence="7" id="KW-1185">Reference proteome</keyword>
<evidence type="ECO:0000259" key="5">
    <source>
        <dbReference type="PROSITE" id="PS50931"/>
    </source>
</evidence>
<dbReference type="CDD" id="cd05466">
    <property type="entry name" value="PBP2_LTTR_substrate"/>
    <property type="match status" value="1"/>
</dbReference>